<feature type="transmembrane region" description="Helical" evidence="8">
    <location>
        <begin position="125"/>
        <end position="145"/>
    </location>
</feature>
<dbReference type="EMBL" id="JBJUIK010000006">
    <property type="protein sequence ID" value="KAL3526210.1"/>
    <property type="molecule type" value="Genomic_DNA"/>
</dbReference>
<feature type="transmembrane region" description="Helical" evidence="8">
    <location>
        <begin position="170"/>
        <end position="190"/>
    </location>
</feature>
<reference evidence="10 11" key="1">
    <citation type="submission" date="2024-11" db="EMBL/GenBank/DDBJ databases">
        <title>A near-complete genome assembly of Cinchona calisaya.</title>
        <authorList>
            <person name="Lian D.C."/>
            <person name="Zhao X.W."/>
            <person name="Wei L."/>
        </authorList>
    </citation>
    <scope>NUCLEOTIDE SEQUENCE [LARGE SCALE GENOMIC DNA]</scope>
    <source>
        <tissue evidence="10">Nenye</tissue>
    </source>
</reference>
<dbReference type="Proteomes" id="UP001630127">
    <property type="component" value="Unassembled WGS sequence"/>
</dbReference>
<evidence type="ECO:0000256" key="4">
    <source>
        <dbReference type="ARBA" id="ARBA00022475"/>
    </source>
</evidence>
<evidence type="ECO:0000256" key="1">
    <source>
        <dbReference type="ARBA" id="ARBA00004651"/>
    </source>
</evidence>
<organism evidence="10 11">
    <name type="scientific">Cinchona calisaya</name>
    <dbReference type="NCBI Taxonomy" id="153742"/>
    <lineage>
        <taxon>Eukaryota</taxon>
        <taxon>Viridiplantae</taxon>
        <taxon>Streptophyta</taxon>
        <taxon>Embryophyta</taxon>
        <taxon>Tracheophyta</taxon>
        <taxon>Spermatophyta</taxon>
        <taxon>Magnoliopsida</taxon>
        <taxon>eudicotyledons</taxon>
        <taxon>Gunneridae</taxon>
        <taxon>Pentapetalae</taxon>
        <taxon>asterids</taxon>
        <taxon>lamiids</taxon>
        <taxon>Gentianales</taxon>
        <taxon>Rubiaceae</taxon>
        <taxon>Cinchonoideae</taxon>
        <taxon>Cinchoneae</taxon>
        <taxon>Cinchona</taxon>
    </lineage>
</organism>
<evidence type="ECO:0000256" key="8">
    <source>
        <dbReference type="RuleBase" id="RU361233"/>
    </source>
</evidence>
<feature type="transmembrane region" description="Helical" evidence="8">
    <location>
        <begin position="43"/>
        <end position="63"/>
    </location>
</feature>
<evidence type="ECO:0000313" key="11">
    <source>
        <dbReference type="Proteomes" id="UP001630127"/>
    </source>
</evidence>
<comment type="subcellular location">
    <subcellularLocation>
        <location evidence="1 8">Cell membrane</location>
        <topology evidence="1 8">Multi-pass membrane protein</topology>
    </subcellularLocation>
</comment>
<comment type="subunit">
    <text evidence="3 8">Homodimer and heterodimers.</text>
</comment>
<dbReference type="NCBIfam" id="TIGR01569">
    <property type="entry name" value="A_tha_TIGR01569"/>
    <property type="match status" value="1"/>
</dbReference>
<keyword evidence="7 8" id="KW-0472">Membrane</keyword>
<keyword evidence="5 8" id="KW-0812">Transmembrane</keyword>
<dbReference type="AlphaFoldDB" id="A0ABD3A6N6"/>
<feature type="domain" description="Casparian strip membrane protein" evidence="9">
    <location>
        <begin position="38"/>
        <end position="181"/>
    </location>
</feature>
<dbReference type="InterPro" id="IPR044173">
    <property type="entry name" value="CASPL"/>
</dbReference>
<dbReference type="InterPro" id="IPR006702">
    <property type="entry name" value="CASP_dom"/>
</dbReference>
<dbReference type="GO" id="GO:0005886">
    <property type="term" value="C:plasma membrane"/>
    <property type="evidence" value="ECO:0007669"/>
    <property type="project" value="UniProtKB-SubCell"/>
</dbReference>
<dbReference type="InterPro" id="IPR006459">
    <property type="entry name" value="CASP/CASPL"/>
</dbReference>
<evidence type="ECO:0000313" key="10">
    <source>
        <dbReference type="EMBL" id="KAL3526210.1"/>
    </source>
</evidence>
<proteinExistence type="inferred from homology"/>
<dbReference type="PANTHER" id="PTHR36488:SF8">
    <property type="entry name" value="CASP-LIKE PROTEIN 1U1"/>
    <property type="match status" value="1"/>
</dbReference>
<name>A0ABD3A6N6_9GENT</name>
<evidence type="ECO:0000256" key="7">
    <source>
        <dbReference type="ARBA" id="ARBA00023136"/>
    </source>
</evidence>
<evidence type="ECO:0000256" key="3">
    <source>
        <dbReference type="ARBA" id="ARBA00011489"/>
    </source>
</evidence>
<keyword evidence="4 8" id="KW-1003">Cell membrane</keyword>
<dbReference type="Pfam" id="PF04535">
    <property type="entry name" value="CASP_dom"/>
    <property type="match status" value="1"/>
</dbReference>
<protein>
    <recommendedName>
        <fullName evidence="8">CASP-like protein</fullName>
    </recommendedName>
</protein>
<comment type="caution">
    <text evidence="10">The sequence shown here is derived from an EMBL/GenBank/DDBJ whole genome shotgun (WGS) entry which is preliminary data.</text>
</comment>
<evidence type="ECO:0000256" key="5">
    <source>
        <dbReference type="ARBA" id="ARBA00022692"/>
    </source>
</evidence>
<keyword evidence="11" id="KW-1185">Reference proteome</keyword>
<comment type="similarity">
    <text evidence="2 8">Belongs to the Casparian strip membrane proteins (CASP) family.</text>
</comment>
<feature type="transmembrane region" description="Helical" evidence="8">
    <location>
        <begin position="84"/>
        <end position="105"/>
    </location>
</feature>
<evidence type="ECO:0000256" key="2">
    <source>
        <dbReference type="ARBA" id="ARBA00007651"/>
    </source>
</evidence>
<gene>
    <name evidence="10" type="ORF">ACH5RR_014582</name>
</gene>
<sequence>MDMEFQMTKQNADYTVEVVPSKMDEEGQGGRGGSPKALLITQLTLRILVVALTLAAIIITITAKQTVNVGILSFKARYQYSSATRFQVGANAVVCAFSFMSVLLLPCLSDPGNYYYCFYLLLHDMVMTMLMISGCAAASTVGYLAKNGQKQGGWIALCKYLDKFCDRLELALALAYLAFFCMFVLTVMAACKLKSNY</sequence>
<dbReference type="PANTHER" id="PTHR36488">
    <property type="entry name" value="CASP-LIKE PROTEIN 1U1"/>
    <property type="match status" value="1"/>
</dbReference>
<keyword evidence="6 8" id="KW-1133">Transmembrane helix</keyword>
<accession>A0ABD3A6N6</accession>
<evidence type="ECO:0000256" key="6">
    <source>
        <dbReference type="ARBA" id="ARBA00022989"/>
    </source>
</evidence>
<evidence type="ECO:0000259" key="9">
    <source>
        <dbReference type="Pfam" id="PF04535"/>
    </source>
</evidence>